<gene>
    <name evidence="4" type="ORF">GCM10007425_17400</name>
</gene>
<proteinExistence type="predicted"/>
<dbReference type="AlphaFoldDB" id="A0A917G5Y8"/>
<dbReference type="PROSITE" id="PS50893">
    <property type="entry name" value="ABC_TRANSPORTER_2"/>
    <property type="match status" value="1"/>
</dbReference>
<keyword evidence="5" id="KW-1185">Reference proteome</keyword>
<comment type="caution">
    <text evidence="4">The sequence shown here is derived from an EMBL/GenBank/DDBJ whole genome shotgun (WGS) entry which is preliminary data.</text>
</comment>
<evidence type="ECO:0000313" key="5">
    <source>
        <dbReference type="Proteomes" id="UP000616608"/>
    </source>
</evidence>
<name>A0A917G5Y8_9BACI</name>
<dbReference type="Pfam" id="PF00005">
    <property type="entry name" value="ABC_tran"/>
    <property type="match status" value="1"/>
</dbReference>
<accession>A0A917G5Y8</accession>
<organism evidence="4 5">
    <name type="scientific">Lysinibacillus alkalisoli</name>
    <dbReference type="NCBI Taxonomy" id="1911548"/>
    <lineage>
        <taxon>Bacteria</taxon>
        <taxon>Bacillati</taxon>
        <taxon>Bacillota</taxon>
        <taxon>Bacilli</taxon>
        <taxon>Bacillales</taxon>
        <taxon>Bacillaceae</taxon>
        <taxon>Lysinibacillus</taxon>
    </lineage>
</organism>
<reference evidence="4" key="2">
    <citation type="submission" date="2020-09" db="EMBL/GenBank/DDBJ databases">
        <authorList>
            <person name="Sun Q."/>
            <person name="Zhou Y."/>
        </authorList>
    </citation>
    <scope>NUCLEOTIDE SEQUENCE</scope>
    <source>
        <strain evidence="4">CGMCC 1.15760</strain>
    </source>
</reference>
<dbReference type="SUPFAM" id="SSF52540">
    <property type="entry name" value="P-loop containing nucleoside triphosphate hydrolases"/>
    <property type="match status" value="1"/>
</dbReference>
<dbReference type="EMBL" id="BMJT01000005">
    <property type="protein sequence ID" value="GGG23453.1"/>
    <property type="molecule type" value="Genomic_DNA"/>
</dbReference>
<dbReference type="RefSeq" id="WP_188614666.1">
    <property type="nucleotide sequence ID" value="NZ_BMJT01000005.1"/>
</dbReference>
<feature type="domain" description="ABC transporter" evidence="3">
    <location>
        <begin position="2"/>
        <end position="226"/>
    </location>
</feature>
<dbReference type="Gene3D" id="3.40.50.300">
    <property type="entry name" value="P-loop containing nucleotide triphosphate hydrolases"/>
    <property type="match status" value="1"/>
</dbReference>
<dbReference type="Proteomes" id="UP000616608">
    <property type="component" value="Unassembled WGS sequence"/>
</dbReference>
<dbReference type="PANTHER" id="PTHR43158:SF2">
    <property type="entry name" value="SKFA PEPTIDE EXPORT ATP-BINDING PROTEIN SKFE"/>
    <property type="match status" value="1"/>
</dbReference>
<evidence type="ECO:0000256" key="2">
    <source>
        <dbReference type="ARBA" id="ARBA00022840"/>
    </source>
</evidence>
<dbReference type="InterPro" id="IPR027417">
    <property type="entry name" value="P-loop_NTPase"/>
</dbReference>
<keyword evidence="1" id="KW-0547">Nucleotide-binding</keyword>
<dbReference type="GO" id="GO:0005524">
    <property type="term" value="F:ATP binding"/>
    <property type="evidence" value="ECO:0007669"/>
    <property type="project" value="UniProtKB-KW"/>
</dbReference>
<keyword evidence="2" id="KW-0067">ATP-binding</keyword>
<evidence type="ECO:0000256" key="1">
    <source>
        <dbReference type="ARBA" id="ARBA00022741"/>
    </source>
</evidence>
<dbReference type="GO" id="GO:0016887">
    <property type="term" value="F:ATP hydrolysis activity"/>
    <property type="evidence" value="ECO:0007669"/>
    <property type="project" value="InterPro"/>
</dbReference>
<evidence type="ECO:0000313" key="4">
    <source>
        <dbReference type="EMBL" id="GGG23453.1"/>
    </source>
</evidence>
<protein>
    <recommendedName>
        <fullName evidence="3">ABC transporter domain-containing protein</fullName>
    </recommendedName>
</protein>
<sequence>MIKICNLSKTSRHQPVLDNIQLEILNEKIIGLVGQNGVGKSTLLQAIAGRLTISTHVLYEGQPVRHNVHAAQHIFLLSQQPTFSDHFNLAQILQYGNDVFPHFNWVQANHLLQQVKLQPSYFYYELSKGQAAIFSFIYALCTRATYTLLDEPLDGVDEISRKQLYEILLKDYIQHPRTFVIASHHLQEIEHLLEELIILKQHTIYLHENIHILQQRFVKVSHHPPLQHQYPVIYMEEHPIQSFSIIDLQHKDWLETWAYETLDLHEIYYYISKGALQ</sequence>
<dbReference type="InterPro" id="IPR003439">
    <property type="entry name" value="ABC_transporter-like_ATP-bd"/>
</dbReference>
<dbReference type="PANTHER" id="PTHR43158">
    <property type="entry name" value="SKFA PEPTIDE EXPORT ATP-BINDING PROTEIN SKFE"/>
    <property type="match status" value="1"/>
</dbReference>
<evidence type="ECO:0000259" key="3">
    <source>
        <dbReference type="PROSITE" id="PS50893"/>
    </source>
</evidence>
<reference evidence="4" key="1">
    <citation type="journal article" date="2014" name="Int. J. Syst. Evol. Microbiol.">
        <title>Complete genome sequence of Corynebacterium casei LMG S-19264T (=DSM 44701T), isolated from a smear-ripened cheese.</title>
        <authorList>
            <consortium name="US DOE Joint Genome Institute (JGI-PGF)"/>
            <person name="Walter F."/>
            <person name="Albersmeier A."/>
            <person name="Kalinowski J."/>
            <person name="Ruckert C."/>
        </authorList>
    </citation>
    <scope>NUCLEOTIDE SEQUENCE</scope>
    <source>
        <strain evidence="4">CGMCC 1.15760</strain>
    </source>
</reference>